<dbReference type="EMBL" id="JAASQI010000003">
    <property type="protein sequence ID" value="NIJ57792.1"/>
    <property type="molecule type" value="Genomic_DNA"/>
</dbReference>
<protein>
    <submittedName>
        <fullName evidence="2">Uncharacterized protein</fullName>
    </submittedName>
</protein>
<evidence type="ECO:0000313" key="2">
    <source>
        <dbReference type="EMBL" id="NIJ57792.1"/>
    </source>
</evidence>
<dbReference type="RefSeq" id="WP_166950726.1">
    <property type="nucleotide sequence ID" value="NZ_JAASQI010000003.1"/>
</dbReference>
<feature type="transmembrane region" description="Helical" evidence="1">
    <location>
        <begin position="21"/>
        <end position="38"/>
    </location>
</feature>
<gene>
    <name evidence="2" type="ORF">FHS82_001628</name>
</gene>
<keyword evidence="1" id="KW-0812">Transmembrane</keyword>
<dbReference type="Proteomes" id="UP001429580">
    <property type="component" value="Unassembled WGS sequence"/>
</dbReference>
<keyword evidence="3" id="KW-1185">Reference proteome</keyword>
<reference evidence="2 3" key="1">
    <citation type="submission" date="2020-03" db="EMBL/GenBank/DDBJ databases">
        <title>Genomic Encyclopedia of Type Strains, Phase IV (KMG-IV): sequencing the most valuable type-strain genomes for metagenomic binning, comparative biology and taxonomic classification.</title>
        <authorList>
            <person name="Goeker M."/>
        </authorList>
    </citation>
    <scope>NUCLEOTIDE SEQUENCE [LARGE SCALE GENOMIC DNA]</scope>
    <source>
        <strain evidence="2 3">DSM 103870</strain>
    </source>
</reference>
<proteinExistence type="predicted"/>
<comment type="caution">
    <text evidence="2">The sequence shown here is derived from an EMBL/GenBank/DDBJ whole genome shotgun (WGS) entry which is preliminary data.</text>
</comment>
<keyword evidence="1" id="KW-0472">Membrane</keyword>
<keyword evidence="1" id="KW-1133">Transmembrane helix</keyword>
<evidence type="ECO:0000313" key="3">
    <source>
        <dbReference type="Proteomes" id="UP001429580"/>
    </source>
</evidence>
<organism evidence="2 3">
    <name type="scientific">Pseudochelatococcus lubricantis</name>
    <dbReference type="NCBI Taxonomy" id="1538102"/>
    <lineage>
        <taxon>Bacteria</taxon>
        <taxon>Pseudomonadati</taxon>
        <taxon>Pseudomonadota</taxon>
        <taxon>Alphaproteobacteria</taxon>
        <taxon>Hyphomicrobiales</taxon>
        <taxon>Chelatococcaceae</taxon>
        <taxon>Pseudochelatococcus</taxon>
    </lineage>
</organism>
<name>A0ABX0UYI5_9HYPH</name>
<accession>A0ABX0UYI5</accession>
<sequence length="60" mass="7311">MSTWFERRRDRARRRRHFEEVAAWVILPLIVVIGWVVGQQVYSELEEPISAFLQNIDRER</sequence>
<evidence type="ECO:0000256" key="1">
    <source>
        <dbReference type="SAM" id="Phobius"/>
    </source>
</evidence>